<proteinExistence type="inferred from homology"/>
<feature type="domain" description="S1 motif" evidence="4">
    <location>
        <begin position="16"/>
        <end position="84"/>
    </location>
</feature>
<accession>A0ABW2XUQ1</accession>
<reference evidence="6" key="1">
    <citation type="journal article" date="2019" name="Int. J. Syst. Evol. Microbiol.">
        <title>The Global Catalogue of Microorganisms (GCM) 10K type strain sequencing project: providing services to taxonomists for standard genome sequencing and annotation.</title>
        <authorList>
            <consortium name="The Broad Institute Genomics Platform"/>
            <consortium name="The Broad Institute Genome Sequencing Center for Infectious Disease"/>
            <person name="Wu L."/>
            <person name="Ma J."/>
        </authorList>
    </citation>
    <scope>NUCLEOTIDE SEQUENCE [LARGE SCALE GENOMIC DNA]</scope>
    <source>
        <strain evidence="6">JCM 9371</strain>
    </source>
</reference>
<keyword evidence="6" id="KW-1185">Reference proteome</keyword>
<dbReference type="SMART" id="SM00316">
    <property type="entry name" value="S1"/>
    <property type="match status" value="2"/>
</dbReference>
<evidence type="ECO:0000259" key="4">
    <source>
        <dbReference type="PROSITE" id="PS50126"/>
    </source>
</evidence>
<protein>
    <submittedName>
        <fullName evidence="5">S1 RNA-binding domain-containing protein</fullName>
    </submittedName>
</protein>
<dbReference type="InterPro" id="IPR012340">
    <property type="entry name" value="NA-bd_OB-fold"/>
</dbReference>
<name>A0ABW2XUQ1_9ACTN</name>
<dbReference type="Gene3D" id="2.40.50.140">
    <property type="entry name" value="Nucleic acid-binding proteins"/>
    <property type="match status" value="2"/>
</dbReference>
<evidence type="ECO:0000313" key="6">
    <source>
        <dbReference type="Proteomes" id="UP001597063"/>
    </source>
</evidence>
<keyword evidence="3" id="KW-0687">Ribonucleoprotein</keyword>
<dbReference type="InterPro" id="IPR050437">
    <property type="entry name" value="Ribos_protein_bS1-like"/>
</dbReference>
<comment type="similarity">
    <text evidence="1">Belongs to the bacterial ribosomal protein bS1 family.</text>
</comment>
<dbReference type="EMBL" id="JBHTGP010000013">
    <property type="protein sequence ID" value="MFD0688001.1"/>
    <property type="molecule type" value="Genomic_DNA"/>
</dbReference>
<evidence type="ECO:0000256" key="2">
    <source>
        <dbReference type="ARBA" id="ARBA00022980"/>
    </source>
</evidence>
<sequence length="163" mass="17608">MADGEVLGVLRALEVGRVCRGVVRSIERFGVFVDVGGVVGLVSVAELAWRRFGDASEVVRVGQEVVVEVLDVDLDRERVSLSLKALQPDPLVEVARSRLGDVVTGPVTKVVPFGVFVEVDDGVEGLVHASEFADGVLPGEGRELRVRIADINLRSRRVRLTLV</sequence>
<dbReference type="PANTHER" id="PTHR10724:SF7">
    <property type="entry name" value="SMALL RIBOSOMAL SUBUNIT PROTEIN BS1C"/>
    <property type="match status" value="1"/>
</dbReference>
<evidence type="ECO:0000313" key="5">
    <source>
        <dbReference type="EMBL" id="MFD0688001.1"/>
    </source>
</evidence>
<comment type="caution">
    <text evidence="5">The sequence shown here is derived from an EMBL/GenBank/DDBJ whole genome shotgun (WGS) entry which is preliminary data.</text>
</comment>
<dbReference type="SUPFAM" id="SSF50249">
    <property type="entry name" value="Nucleic acid-binding proteins"/>
    <property type="match status" value="2"/>
</dbReference>
<dbReference type="Proteomes" id="UP001597063">
    <property type="component" value="Unassembled WGS sequence"/>
</dbReference>
<dbReference type="InterPro" id="IPR003029">
    <property type="entry name" value="S1_domain"/>
</dbReference>
<feature type="domain" description="S1 motif" evidence="4">
    <location>
        <begin position="100"/>
        <end position="163"/>
    </location>
</feature>
<dbReference type="Pfam" id="PF00575">
    <property type="entry name" value="S1"/>
    <property type="match status" value="2"/>
</dbReference>
<organism evidence="5 6">
    <name type="scientific">Actinomadura fibrosa</name>
    <dbReference type="NCBI Taxonomy" id="111802"/>
    <lineage>
        <taxon>Bacteria</taxon>
        <taxon>Bacillati</taxon>
        <taxon>Actinomycetota</taxon>
        <taxon>Actinomycetes</taxon>
        <taxon>Streptosporangiales</taxon>
        <taxon>Thermomonosporaceae</taxon>
        <taxon>Actinomadura</taxon>
    </lineage>
</organism>
<keyword evidence="2" id="KW-0689">Ribosomal protein</keyword>
<evidence type="ECO:0000256" key="3">
    <source>
        <dbReference type="ARBA" id="ARBA00023274"/>
    </source>
</evidence>
<gene>
    <name evidence="5" type="ORF">ACFQZM_26145</name>
</gene>
<dbReference type="PROSITE" id="PS50126">
    <property type="entry name" value="S1"/>
    <property type="match status" value="2"/>
</dbReference>
<dbReference type="RefSeq" id="WP_131756349.1">
    <property type="nucleotide sequence ID" value="NZ_CAACUY010000015.1"/>
</dbReference>
<evidence type="ECO:0000256" key="1">
    <source>
        <dbReference type="ARBA" id="ARBA00006767"/>
    </source>
</evidence>
<dbReference type="PANTHER" id="PTHR10724">
    <property type="entry name" value="30S RIBOSOMAL PROTEIN S1"/>
    <property type="match status" value="1"/>
</dbReference>